<proteinExistence type="predicted"/>
<dbReference type="PROSITE" id="PS51257">
    <property type="entry name" value="PROKAR_LIPOPROTEIN"/>
    <property type="match status" value="1"/>
</dbReference>
<accession>A0ABN7R505</accession>
<gene>
    <name evidence="1" type="ORF">DYBT9623_01902</name>
</gene>
<dbReference type="Proteomes" id="UP000679725">
    <property type="component" value="Unassembled WGS sequence"/>
</dbReference>
<sequence length="164" mass="18677">MKDALNFTLLASTLVFTLFSCDKTSNEPKQNPVLLENAEQIAHDTKGFYIPTCDIKVTKDTENDQKRLHLILNNSKLKPYMINIFLQEENWQNLDIESGSFELLFVKQALILRNPISDKRYTFTVKNEAYSALEASLPEGYLSKSEIEAIGIAVYGQPLQQTKN</sequence>
<reference evidence="1 2" key="1">
    <citation type="submission" date="2021-04" db="EMBL/GenBank/DDBJ databases">
        <authorList>
            <person name="Rodrigo-Torres L."/>
            <person name="Arahal R. D."/>
            <person name="Lucena T."/>
        </authorList>
    </citation>
    <scope>NUCLEOTIDE SEQUENCE [LARGE SCALE GENOMIC DNA]</scope>
    <source>
        <strain evidence="1 2">CECT 9623</strain>
    </source>
</reference>
<dbReference type="RefSeq" id="WP_215233253.1">
    <property type="nucleotide sequence ID" value="NZ_CAJRAU010000002.1"/>
</dbReference>
<evidence type="ECO:0000313" key="1">
    <source>
        <dbReference type="EMBL" id="CAG5069166.1"/>
    </source>
</evidence>
<keyword evidence="2" id="KW-1185">Reference proteome</keyword>
<dbReference type="EMBL" id="CAJRAU010000002">
    <property type="protein sequence ID" value="CAG5069166.1"/>
    <property type="molecule type" value="Genomic_DNA"/>
</dbReference>
<organism evidence="1 2">
    <name type="scientific">Dyadobacter linearis</name>
    <dbReference type="NCBI Taxonomy" id="2823330"/>
    <lineage>
        <taxon>Bacteria</taxon>
        <taxon>Pseudomonadati</taxon>
        <taxon>Bacteroidota</taxon>
        <taxon>Cytophagia</taxon>
        <taxon>Cytophagales</taxon>
        <taxon>Spirosomataceae</taxon>
        <taxon>Dyadobacter</taxon>
    </lineage>
</organism>
<protein>
    <submittedName>
        <fullName evidence="1">Uncharacterized protein</fullName>
    </submittedName>
</protein>
<name>A0ABN7R505_9BACT</name>
<evidence type="ECO:0000313" key="2">
    <source>
        <dbReference type="Proteomes" id="UP000679725"/>
    </source>
</evidence>
<comment type="caution">
    <text evidence="1">The sequence shown here is derived from an EMBL/GenBank/DDBJ whole genome shotgun (WGS) entry which is preliminary data.</text>
</comment>